<keyword evidence="3" id="KW-1185">Reference proteome</keyword>
<dbReference type="NCBIfam" id="TIGR02001">
    <property type="entry name" value="gcw_chp"/>
    <property type="match status" value="1"/>
</dbReference>
<feature type="chain" id="PRO_5018156966" evidence="1">
    <location>
        <begin position="22"/>
        <end position="224"/>
    </location>
</feature>
<comment type="caution">
    <text evidence="2">The sequence shown here is derived from an EMBL/GenBank/DDBJ whole genome shotgun (WGS) entry which is preliminary data.</text>
</comment>
<reference evidence="2 3" key="1">
    <citation type="submission" date="2018-11" db="EMBL/GenBank/DDBJ databases">
        <title>Genomic Encyclopedia of Type Strains, Phase IV (KMG-IV): sequencing the most valuable type-strain genomes for metagenomic binning, comparative biology and taxonomic classification.</title>
        <authorList>
            <person name="Goeker M."/>
        </authorList>
    </citation>
    <scope>NUCLEOTIDE SEQUENCE [LARGE SCALE GENOMIC DNA]</scope>
    <source>
        <strain evidence="2 3">DSM 21945</strain>
    </source>
</reference>
<dbReference type="STRING" id="584787.GCA_001247655_03759"/>
<name>A0A3N1P8B2_9GAMM</name>
<feature type="signal peptide" evidence="1">
    <location>
        <begin position="1"/>
        <end position="21"/>
    </location>
</feature>
<dbReference type="Proteomes" id="UP000268033">
    <property type="component" value="Unassembled WGS sequence"/>
</dbReference>
<keyword evidence="1" id="KW-0732">Signal</keyword>
<evidence type="ECO:0000313" key="2">
    <source>
        <dbReference type="EMBL" id="ROQ23307.1"/>
    </source>
</evidence>
<sequence>MLKTYTPFILAMTASAFAVHADEINDHIQVSQAITFANNYVSRGVSGSSNDPVVQGYIDIAHDSGAYVGLWGTSGDDGGEIDWWGGYVYQLNADYALDFRLARFYYPGGSNHQTEGSVTLMTPWFNLSARHDWDYGHNYYELNKALPLNDNWQLQLHAGYKNYGEKRYSPDYWAYGKAYADAAVKLGYALSQHQSLFVGYSWHQDNDKAHATEGKILFGLTASF</sequence>
<dbReference type="AlphaFoldDB" id="A0A3N1P8B2"/>
<evidence type="ECO:0000313" key="3">
    <source>
        <dbReference type="Proteomes" id="UP000268033"/>
    </source>
</evidence>
<dbReference type="OrthoDB" id="9793561at2"/>
<proteinExistence type="predicted"/>
<gene>
    <name evidence="2" type="ORF">EDC28_10845</name>
</gene>
<organism evidence="2 3">
    <name type="scientific">Gallaecimonas pentaromativorans</name>
    <dbReference type="NCBI Taxonomy" id="584787"/>
    <lineage>
        <taxon>Bacteria</taxon>
        <taxon>Pseudomonadati</taxon>
        <taxon>Pseudomonadota</taxon>
        <taxon>Gammaproteobacteria</taxon>
        <taxon>Enterobacterales</taxon>
        <taxon>Gallaecimonadaceae</taxon>
        <taxon>Gallaecimonas</taxon>
    </lineage>
</organism>
<dbReference type="RefSeq" id="WP_148049860.1">
    <property type="nucleotide sequence ID" value="NZ_JBLXAC010000020.1"/>
</dbReference>
<accession>A0A3N1P8B2</accession>
<evidence type="ECO:0000256" key="1">
    <source>
        <dbReference type="SAM" id="SignalP"/>
    </source>
</evidence>
<protein>
    <submittedName>
        <fullName evidence="2">Uncharacterized protein (TIGR02001 family)</fullName>
    </submittedName>
</protein>
<dbReference type="Pfam" id="PF09694">
    <property type="entry name" value="Gcw_chp"/>
    <property type="match status" value="1"/>
</dbReference>
<dbReference type="EMBL" id="RJUL01000008">
    <property type="protein sequence ID" value="ROQ23307.1"/>
    <property type="molecule type" value="Genomic_DNA"/>
</dbReference>
<dbReference type="InterPro" id="IPR010239">
    <property type="entry name" value="CHP02001"/>
</dbReference>